<organism evidence="1 2">
    <name type="scientific">Sphaerodactylus townsendi</name>
    <dbReference type="NCBI Taxonomy" id="933632"/>
    <lineage>
        <taxon>Eukaryota</taxon>
        <taxon>Metazoa</taxon>
        <taxon>Chordata</taxon>
        <taxon>Craniata</taxon>
        <taxon>Vertebrata</taxon>
        <taxon>Euteleostomi</taxon>
        <taxon>Lepidosauria</taxon>
        <taxon>Squamata</taxon>
        <taxon>Bifurcata</taxon>
        <taxon>Gekkota</taxon>
        <taxon>Sphaerodactylidae</taxon>
        <taxon>Sphaerodactylus</taxon>
    </lineage>
</organism>
<proteinExistence type="predicted"/>
<sequence>METQSPEGEIDITPHRRVSQTLLNSRTKIFLVEELREHGIENYKEIFEQYMTFNTYVEEEDEALKSGMASAAPLVEKTAP</sequence>
<gene>
    <name evidence="1" type="ORF">K3G42_003835</name>
</gene>
<dbReference type="Proteomes" id="UP000827872">
    <property type="component" value="Linkage Group LG08"/>
</dbReference>
<protein>
    <submittedName>
        <fullName evidence="1">Uncharacterized protein</fullName>
    </submittedName>
</protein>
<evidence type="ECO:0000313" key="1">
    <source>
        <dbReference type="EMBL" id="KAH8001289.1"/>
    </source>
</evidence>
<comment type="caution">
    <text evidence="1">The sequence shown here is derived from an EMBL/GenBank/DDBJ whole genome shotgun (WGS) entry which is preliminary data.</text>
</comment>
<name>A0ACB8F799_9SAUR</name>
<accession>A0ACB8F799</accession>
<reference evidence="1" key="1">
    <citation type="submission" date="2021-08" db="EMBL/GenBank/DDBJ databases">
        <title>The first chromosome-level gecko genome reveals the dynamic sex chromosomes of Neotropical dwarf geckos (Sphaerodactylidae: Sphaerodactylus).</title>
        <authorList>
            <person name="Pinto B.J."/>
            <person name="Keating S.E."/>
            <person name="Gamble T."/>
        </authorList>
    </citation>
    <scope>NUCLEOTIDE SEQUENCE</scope>
    <source>
        <strain evidence="1">TG3544</strain>
    </source>
</reference>
<dbReference type="EMBL" id="CM037621">
    <property type="protein sequence ID" value="KAH8001289.1"/>
    <property type="molecule type" value="Genomic_DNA"/>
</dbReference>
<evidence type="ECO:0000313" key="2">
    <source>
        <dbReference type="Proteomes" id="UP000827872"/>
    </source>
</evidence>
<keyword evidence="2" id="KW-1185">Reference proteome</keyword>